<accession>A0A2Y9BJ57</accession>
<protein>
    <submittedName>
        <fullName evidence="1">Stage V sporulation protein AD</fullName>
    </submittedName>
</protein>
<dbReference type="AlphaFoldDB" id="A0A2Y9BJ57"/>
<gene>
    <name evidence="1" type="ORF">A8806_10627</name>
</gene>
<dbReference type="RefSeq" id="WP_109731153.1">
    <property type="nucleotide sequence ID" value="NZ_BAAACK010000026.1"/>
</dbReference>
<organism evidence="1 2">
    <name type="scientific">Faecalicatena orotica</name>
    <dbReference type="NCBI Taxonomy" id="1544"/>
    <lineage>
        <taxon>Bacteria</taxon>
        <taxon>Bacillati</taxon>
        <taxon>Bacillota</taxon>
        <taxon>Clostridia</taxon>
        <taxon>Lachnospirales</taxon>
        <taxon>Lachnospiraceae</taxon>
        <taxon>Faecalicatena</taxon>
    </lineage>
</organism>
<sequence length="336" mass="35735">MNQVIGSQSIGFGESPYLISSGSVVGSKESEGPLAKLFDMANHDDLFGAKTWEEAESNMQKEACVLALGKAHVPPEKVRYLFGGDLLRQGIATSMGVEALQIPMFGLYGACSTSGEALALSAMSVAAGYGDYMLAVTSSHFGSAEKEFRFPLGYANQRPLSAHWTVTGSGAFLVGTEKSHIRISGVTVGKIVDYGLKDSQNMGACMAPAAADTIIQNFKDFGRTAEDYNRIVTGDLGYVGQDILFDLMQGKGYDIRTKHIDCGMTIYDQKEQDTHAGGSGCGCAAVTLAAYILPKIKKGEWKRILFVPTGALMSTVSFNEGASVPGIAHAIVLEHC</sequence>
<proteinExistence type="predicted"/>
<reference evidence="1 2" key="1">
    <citation type="submission" date="2018-05" db="EMBL/GenBank/DDBJ databases">
        <title>The Hungate 1000. A catalogue of reference genomes from the rumen microbiome.</title>
        <authorList>
            <person name="Kelly W."/>
        </authorList>
    </citation>
    <scope>NUCLEOTIDE SEQUENCE [LARGE SCALE GENOMIC DNA]</scope>
    <source>
        <strain evidence="1 2">NLAE-zl-C242</strain>
    </source>
</reference>
<name>A0A2Y9BJ57_9FIRM</name>
<dbReference type="InterPro" id="IPR010894">
    <property type="entry name" value="SpoVAD"/>
</dbReference>
<evidence type="ECO:0000313" key="1">
    <source>
        <dbReference type="EMBL" id="PWJ29292.1"/>
    </source>
</evidence>
<dbReference type="PIRSF" id="PIRSF011570">
    <property type="entry name" value="SpoVAD"/>
    <property type="match status" value="1"/>
</dbReference>
<dbReference type="SUPFAM" id="SSF53901">
    <property type="entry name" value="Thiolase-like"/>
    <property type="match status" value="1"/>
</dbReference>
<keyword evidence="2" id="KW-1185">Reference proteome</keyword>
<dbReference type="Gene3D" id="3.40.47.40">
    <property type="entry name" value="Stage V sporulation protein AD"/>
    <property type="match status" value="1"/>
</dbReference>
<dbReference type="NCBIfam" id="NF006160">
    <property type="entry name" value="PRK08304.1"/>
    <property type="match status" value="1"/>
</dbReference>
<dbReference type="GO" id="GO:0016746">
    <property type="term" value="F:acyltransferase activity"/>
    <property type="evidence" value="ECO:0007669"/>
    <property type="project" value="InterPro"/>
</dbReference>
<evidence type="ECO:0000313" key="2">
    <source>
        <dbReference type="Proteomes" id="UP000245845"/>
    </source>
</evidence>
<dbReference type="OrthoDB" id="9770068at2"/>
<dbReference type="InterPro" id="IPR038369">
    <property type="entry name" value="SpoVAD_sf"/>
</dbReference>
<comment type="caution">
    <text evidence="1">The sequence shown here is derived from an EMBL/GenBank/DDBJ whole genome shotgun (WGS) entry which is preliminary data.</text>
</comment>
<dbReference type="EMBL" id="QGDL01000006">
    <property type="protein sequence ID" value="PWJ29292.1"/>
    <property type="molecule type" value="Genomic_DNA"/>
</dbReference>
<dbReference type="Proteomes" id="UP000245845">
    <property type="component" value="Unassembled WGS sequence"/>
</dbReference>
<dbReference type="InterPro" id="IPR016039">
    <property type="entry name" value="Thiolase-like"/>
</dbReference>
<dbReference type="Pfam" id="PF07451">
    <property type="entry name" value="SpoVAD"/>
    <property type="match status" value="1"/>
</dbReference>